<dbReference type="Gene3D" id="1.20.1250.20">
    <property type="entry name" value="MFS general substrate transporter like domains"/>
    <property type="match status" value="1"/>
</dbReference>
<dbReference type="InterPro" id="IPR011701">
    <property type="entry name" value="MFS"/>
</dbReference>
<dbReference type="PANTHER" id="PTHR43124">
    <property type="entry name" value="PURINE EFFLUX PUMP PBUE"/>
    <property type="match status" value="1"/>
</dbReference>
<dbReference type="RefSeq" id="WP_254296526.1">
    <property type="nucleotide sequence ID" value="NZ_JAMLDX010000023.1"/>
</dbReference>
<dbReference type="EMBL" id="JAMLDX010000023">
    <property type="protein sequence ID" value="MCP3732790.1"/>
    <property type="molecule type" value="Genomic_DNA"/>
</dbReference>
<gene>
    <name evidence="7" type="ORF">M9978_20430</name>
</gene>
<evidence type="ECO:0000256" key="6">
    <source>
        <dbReference type="SAM" id="Phobius"/>
    </source>
</evidence>
<keyword evidence="2" id="KW-1003">Cell membrane</keyword>
<feature type="transmembrane region" description="Helical" evidence="6">
    <location>
        <begin position="54"/>
        <end position="74"/>
    </location>
</feature>
<evidence type="ECO:0000256" key="1">
    <source>
        <dbReference type="ARBA" id="ARBA00004651"/>
    </source>
</evidence>
<dbReference type="InterPro" id="IPR036259">
    <property type="entry name" value="MFS_trans_sf"/>
</dbReference>
<dbReference type="GO" id="GO:0022857">
    <property type="term" value="F:transmembrane transporter activity"/>
    <property type="evidence" value="ECO:0007669"/>
    <property type="project" value="InterPro"/>
</dbReference>
<feature type="transmembrane region" description="Helical" evidence="6">
    <location>
        <begin position="208"/>
        <end position="230"/>
    </location>
</feature>
<protein>
    <submittedName>
        <fullName evidence="7">MFS transporter</fullName>
    </submittedName>
</protein>
<proteinExistence type="predicted"/>
<dbReference type="InterPro" id="IPR050189">
    <property type="entry name" value="MFS_Efflux_Transporters"/>
</dbReference>
<dbReference type="Proteomes" id="UP001139451">
    <property type="component" value="Unassembled WGS sequence"/>
</dbReference>
<feature type="transmembrane region" description="Helical" evidence="6">
    <location>
        <begin position="165"/>
        <end position="187"/>
    </location>
</feature>
<dbReference type="AlphaFoldDB" id="A0A9X2KNE9"/>
<feature type="transmembrane region" description="Helical" evidence="6">
    <location>
        <begin position="332"/>
        <end position="352"/>
    </location>
</feature>
<feature type="transmembrane region" description="Helical" evidence="6">
    <location>
        <begin position="296"/>
        <end position="320"/>
    </location>
</feature>
<organism evidence="7 8">
    <name type="scientific">Sphingomonas tagetis</name>
    <dbReference type="NCBI Taxonomy" id="2949092"/>
    <lineage>
        <taxon>Bacteria</taxon>
        <taxon>Pseudomonadati</taxon>
        <taxon>Pseudomonadota</taxon>
        <taxon>Alphaproteobacteria</taxon>
        <taxon>Sphingomonadales</taxon>
        <taxon>Sphingomonadaceae</taxon>
        <taxon>Sphingomonas</taxon>
    </lineage>
</organism>
<evidence type="ECO:0000256" key="2">
    <source>
        <dbReference type="ARBA" id="ARBA00022475"/>
    </source>
</evidence>
<keyword evidence="8" id="KW-1185">Reference proteome</keyword>
<keyword evidence="4 6" id="KW-1133">Transmembrane helix</keyword>
<keyword evidence="5 6" id="KW-0472">Membrane</keyword>
<dbReference type="GO" id="GO:0005886">
    <property type="term" value="C:plasma membrane"/>
    <property type="evidence" value="ECO:0007669"/>
    <property type="project" value="UniProtKB-SubCell"/>
</dbReference>
<accession>A0A9X2KNE9</accession>
<evidence type="ECO:0000256" key="4">
    <source>
        <dbReference type="ARBA" id="ARBA00022989"/>
    </source>
</evidence>
<feature type="transmembrane region" description="Helical" evidence="6">
    <location>
        <begin position="358"/>
        <end position="377"/>
    </location>
</feature>
<feature type="transmembrane region" description="Helical" evidence="6">
    <location>
        <begin position="242"/>
        <end position="265"/>
    </location>
</feature>
<feature type="transmembrane region" description="Helical" evidence="6">
    <location>
        <begin position="136"/>
        <end position="159"/>
    </location>
</feature>
<reference evidence="7" key="1">
    <citation type="submission" date="2022-05" db="EMBL/GenBank/DDBJ databases">
        <title>Sphingomonas sp. strain MG17 Genome sequencing and assembly.</title>
        <authorList>
            <person name="Kim I."/>
        </authorList>
    </citation>
    <scope>NUCLEOTIDE SEQUENCE</scope>
    <source>
        <strain evidence="7">MG17</strain>
    </source>
</reference>
<dbReference type="PANTHER" id="PTHR43124:SF10">
    <property type="entry name" value="PURINE EFFLUX PUMP PBUE"/>
    <property type="match status" value="1"/>
</dbReference>
<dbReference type="Pfam" id="PF07690">
    <property type="entry name" value="MFS_1"/>
    <property type="match status" value="1"/>
</dbReference>
<keyword evidence="3 6" id="KW-0812">Transmembrane</keyword>
<feature type="transmembrane region" description="Helical" evidence="6">
    <location>
        <begin position="81"/>
        <end position="98"/>
    </location>
</feature>
<evidence type="ECO:0000313" key="8">
    <source>
        <dbReference type="Proteomes" id="UP001139451"/>
    </source>
</evidence>
<evidence type="ECO:0000313" key="7">
    <source>
        <dbReference type="EMBL" id="MCP3732790.1"/>
    </source>
</evidence>
<evidence type="ECO:0000256" key="5">
    <source>
        <dbReference type="ARBA" id="ARBA00023136"/>
    </source>
</evidence>
<name>A0A9X2KNE9_9SPHN</name>
<feature type="transmembrane region" description="Helical" evidence="6">
    <location>
        <begin position="12"/>
        <end position="34"/>
    </location>
</feature>
<evidence type="ECO:0000256" key="3">
    <source>
        <dbReference type="ARBA" id="ARBA00022692"/>
    </source>
</evidence>
<feature type="transmembrane region" description="Helical" evidence="6">
    <location>
        <begin position="272"/>
        <end position="290"/>
    </location>
</feature>
<dbReference type="SUPFAM" id="SSF103473">
    <property type="entry name" value="MFS general substrate transporter"/>
    <property type="match status" value="1"/>
</dbReference>
<feature type="transmembrane region" description="Helical" evidence="6">
    <location>
        <begin position="104"/>
        <end position="124"/>
    </location>
</feature>
<sequence length="390" mass="40183">MISEESPTPRGVHTASALAGVVVMVSAMTMYGIAPLLYGGLVEEGRLDLRQIGLAMTIQALVMGIVNLAADAVLKRKRQRLLIALCVATLVPLQLLYTRQSGTGVLLLSAICSVPQGLLLWTGMGVIARSAGPARLMAYSEISITLLKLAVSSLLAAVLLPRWGINAAFVTTAAVVSTGFFASFLIPSDMHDAPDGKQRDSARMPARGWLALAVVMLVWAGTMSLLSYLVPLARGAGLDAQAAHGAFVALLAGQIGGGVIAAAVAKRIVYPRALAIGAVIALGAIMAFHLQPPGWLFWATAAAYGFTFALSAPFLMPLLIAADPSRRAAGKFMGAALLGSAVGPLLTSRLVRPAGAEGALYTAGGAVALAVIAVVMLQVPRRTGPVTATS</sequence>
<comment type="subcellular location">
    <subcellularLocation>
        <location evidence="1">Cell membrane</location>
        <topology evidence="1">Multi-pass membrane protein</topology>
    </subcellularLocation>
</comment>
<comment type="caution">
    <text evidence="7">The sequence shown here is derived from an EMBL/GenBank/DDBJ whole genome shotgun (WGS) entry which is preliminary data.</text>
</comment>